<dbReference type="OrthoDB" id="3521766at2"/>
<evidence type="ECO:0008006" key="4">
    <source>
        <dbReference type="Google" id="ProtNLM"/>
    </source>
</evidence>
<dbReference type="InterPro" id="IPR021109">
    <property type="entry name" value="Peptidase_aspartic_dom_sf"/>
</dbReference>
<reference evidence="3" key="1">
    <citation type="submission" date="2017-04" db="EMBL/GenBank/DDBJ databases">
        <authorList>
            <person name="Varghese N."/>
            <person name="Submissions S."/>
        </authorList>
    </citation>
    <scope>NUCLEOTIDE SEQUENCE [LARGE SCALE GENOMIC DNA]</scope>
</reference>
<feature type="signal peptide" evidence="1">
    <location>
        <begin position="1"/>
        <end position="22"/>
    </location>
</feature>
<dbReference type="Proteomes" id="UP000194450">
    <property type="component" value="Unassembled WGS sequence"/>
</dbReference>
<dbReference type="EMBL" id="FXWH01000001">
    <property type="protein sequence ID" value="SMQ66359.1"/>
    <property type="molecule type" value="Genomic_DNA"/>
</dbReference>
<name>A0A1Y6EVX5_9GAMM</name>
<accession>A0A1Y6EVX5</accession>
<protein>
    <recommendedName>
        <fullName evidence="4">Aspartyl protease</fullName>
    </recommendedName>
</protein>
<sequence>MYRLFLTFTLLISLSFSQLSWAGATEWFDVDFSGGGLALPVTVEGIQTRAAISSADTLNTIGAEFIAKHNLKLNDTGREVRIQTTFSESSVPENRAKPIYGKVAINLFGQDTAMEFAEMDYGSPDVGVSLGANFLKKFIIQIDYPNARMRLLTRDSVDMKEISNLKTRRDAETGDPLVQVNLNGETDVWLVINTEGGPGVFTERSLAEKYNWIERFGPETIEINSSQGNQYVDLFTLPEMTLGPYEMADVVVAVRAEGENANLTQQSENSMSRVQGARVRGYLSTDVLKHFVLTLDYQSGLGHIHAP</sequence>
<keyword evidence="3" id="KW-1185">Reference proteome</keyword>
<dbReference type="Gene3D" id="2.40.70.10">
    <property type="entry name" value="Acid Proteases"/>
    <property type="match status" value="2"/>
</dbReference>
<evidence type="ECO:0000313" key="3">
    <source>
        <dbReference type="Proteomes" id="UP000194450"/>
    </source>
</evidence>
<feature type="chain" id="PRO_5012848267" description="Aspartyl protease" evidence="1">
    <location>
        <begin position="23"/>
        <end position="307"/>
    </location>
</feature>
<evidence type="ECO:0000313" key="2">
    <source>
        <dbReference type="EMBL" id="SMQ66359.1"/>
    </source>
</evidence>
<gene>
    <name evidence="2" type="ORF">SAMN06297229_1503</name>
</gene>
<keyword evidence="1" id="KW-0732">Signal</keyword>
<dbReference type="RefSeq" id="WP_086434565.1">
    <property type="nucleotide sequence ID" value="NZ_FXWH01000001.1"/>
</dbReference>
<dbReference type="AlphaFoldDB" id="A0A1Y6EVX5"/>
<evidence type="ECO:0000256" key="1">
    <source>
        <dbReference type="SAM" id="SignalP"/>
    </source>
</evidence>
<organism evidence="2 3">
    <name type="scientific">Pseudidiomarina planktonica</name>
    <dbReference type="NCBI Taxonomy" id="1323738"/>
    <lineage>
        <taxon>Bacteria</taxon>
        <taxon>Pseudomonadati</taxon>
        <taxon>Pseudomonadota</taxon>
        <taxon>Gammaproteobacteria</taxon>
        <taxon>Alteromonadales</taxon>
        <taxon>Idiomarinaceae</taxon>
        <taxon>Pseudidiomarina</taxon>
    </lineage>
</organism>
<proteinExistence type="predicted"/>